<keyword evidence="8" id="KW-1185">Reference proteome</keyword>
<dbReference type="GO" id="GO:0016020">
    <property type="term" value="C:membrane"/>
    <property type="evidence" value="ECO:0007669"/>
    <property type="project" value="UniProtKB-SubCell"/>
</dbReference>
<evidence type="ECO:0000256" key="1">
    <source>
        <dbReference type="ARBA" id="ARBA00004141"/>
    </source>
</evidence>
<comment type="similarity">
    <text evidence="2">Belongs to the nematode receptor-like protein sre family.</text>
</comment>
<keyword evidence="4 6" id="KW-1133">Transmembrane helix</keyword>
<organism evidence="7 8">
    <name type="scientific">Caenorhabditis angaria</name>
    <dbReference type="NCBI Taxonomy" id="860376"/>
    <lineage>
        <taxon>Eukaryota</taxon>
        <taxon>Metazoa</taxon>
        <taxon>Ecdysozoa</taxon>
        <taxon>Nematoda</taxon>
        <taxon>Chromadorea</taxon>
        <taxon>Rhabditida</taxon>
        <taxon>Rhabditina</taxon>
        <taxon>Rhabditomorpha</taxon>
        <taxon>Rhabditoidea</taxon>
        <taxon>Rhabditidae</taxon>
        <taxon>Peloderinae</taxon>
        <taxon>Caenorhabditis</taxon>
    </lineage>
</organism>
<evidence type="ECO:0000313" key="7">
    <source>
        <dbReference type="EMBL" id="CAI5440070.1"/>
    </source>
</evidence>
<sequence length="117" mass="13884">MLNILKKVQISILIFNIICTSILLMDYFHINPILLYFSYVFFNICLTIYAIIVPIILHSSIPEWQKHSLRMMKKIGGKRKRDLIVPKNTFGKQMIYDNHKQETDIYFSQFEGVLNQK</sequence>
<dbReference type="AlphaFoldDB" id="A0A9P1I8D1"/>
<gene>
    <name evidence="7" type="ORF">CAMP_LOCUS2707</name>
</gene>
<keyword evidence="3 6" id="KW-0812">Transmembrane</keyword>
<dbReference type="Pfam" id="PF03125">
    <property type="entry name" value="Sre"/>
    <property type="match status" value="1"/>
</dbReference>
<keyword evidence="5 6" id="KW-0472">Membrane</keyword>
<reference evidence="7" key="1">
    <citation type="submission" date="2022-11" db="EMBL/GenBank/DDBJ databases">
        <authorList>
            <person name="Kikuchi T."/>
        </authorList>
    </citation>
    <scope>NUCLEOTIDE SEQUENCE</scope>
    <source>
        <strain evidence="7">PS1010</strain>
    </source>
</reference>
<feature type="transmembrane region" description="Helical" evidence="6">
    <location>
        <begin position="36"/>
        <end position="57"/>
    </location>
</feature>
<proteinExistence type="inferred from homology"/>
<dbReference type="InterPro" id="IPR004151">
    <property type="entry name" value="7TM_GPCR_serpentine_rcpt_Sre"/>
</dbReference>
<dbReference type="OrthoDB" id="5819751at2759"/>
<feature type="transmembrane region" description="Helical" evidence="6">
    <location>
        <begin position="12"/>
        <end position="30"/>
    </location>
</feature>
<evidence type="ECO:0000313" key="8">
    <source>
        <dbReference type="Proteomes" id="UP001152747"/>
    </source>
</evidence>
<evidence type="ECO:0000256" key="3">
    <source>
        <dbReference type="ARBA" id="ARBA00022692"/>
    </source>
</evidence>
<evidence type="ECO:0000256" key="6">
    <source>
        <dbReference type="SAM" id="Phobius"/>
    </source>
</evidence>
<dbReference type="EMBL" id="CANHGI010000001">
    <property type="protein sequence ID" value="CAI5440070.1"/>
    <property type="molecule type" value="Genomic_DNA"/>
</dbReference>
<comment type="caution">
    <text evidence="7">The sequence shown here is derived from an EMBL/GenBank/DDBJ whole genome shotgun (WGS) entry which is preliminary data.</text>
</comment>
<evidence type="ECO:0000256" key="2">
    <source>
        <dbReference type="ARBA" id="ARBA00006803"/>
    </source>
</evidence>
<dbReference type="GO" id="GO:0007606">
    <property type="term" value="P:sensory perception of chemical stimulus"/>
    <property type="evidence" value="ECO:0007669"/>
    <property type="project" value="InterPro"/>
</dbReference>
<dbReference type="Proteomes" id="UP001152747">
    <property type="component" value="Unassembled WGS sequence"/>
</dbReference>
<comment type="subcellular location">
    <subcellularLocation>
        <location evidence="1">Membrane</location>
        <topology evidence="1">Multi-pass membrane protein</topology>
    </subcellularLocation>
</comment>
<accession>A0A9P1I8D1</accession>
<name>A0A9P1I8D1_9PELO</name>
<evidence type="ECO:0000256" key="5">
    <source>
        <dbReference type="ARBA" id="ARBA00023136"/>
    </source>
</evidence>
<evidence type="ECO:0000256" key="4">
    <source>
        <dbReference type="ARBA" id="ARBA00022989"/>
    </source>
</evidence>
<protein>
    <submittedName>
        <fullName evidence="7">Uncharacterized protein</fullName>
    </submittedName>
</protein>